<dbReference type="EMBL" id="VCGU01000001">
    <property type="protein sequence ID" value="TRY80310.1"/>
    <property type="molecule type" value="Genomic_DNA"/>
</dbReference>
<proteinExistence type="predicted"/>
<name>A0A553PRL2_TIGCA</name>
<dbReference type="Proteomes" id="UP000318571">
    <property type="component" value="Chromosome 12"/>
</dbReference>
<accession>A0A553PRL2</accession>
<evidence type="ECO:0000313" key="3">
    <source>
        <dbReference type="Proteomes" id="UP000318571"/>
    </source>
</evidence>
<gene>
    <name evidence="2" type="ORF">TCAL_15479</name>
</gene>
<feature type="transmembrane region" description="Helical" evidence="1">
    <location>
        <begin position="127"/>
        <end position="151"/>
    </location>
</feature>
<reference evidence="2 3" key="1">
    <citation type="journal article" date="2018" name="Nat. Ecol. Evol.">
        <title>Genomic signatures of mitonuclear coevolution across populations of Tigriopus californicus.</title>
        <authorList>
            <person name="Barreto F.S."/>
            <person name="Watson E.T."/>
            <person name="Lima T.G."/>
            <person name="Willett C.S."/>
            <person name="Edmands S."/>
            <person name="Li W."/>
            <person name="Burton R.S."/>
        </authorList>
    </citation>
    <scope>NUCLEOTIDE SEQUENCE [LARGE SCALE GENOMIC DNA]</scope>
    <source>
        <strain evidence="2 3">San Diego</strain>
    </source>
</reference>
<keyword evidence="1" id="KW-0812">Transmembrane</keyword>
<sequence length="190" mass="21859">PSVSLDELKANIYDDCQHKDLFDAIKVPPADFKEGIEQYEYYFYSWGWACQGFEPTLINWINSSSSEWDQKLDTEAHFSIGFLTLQNEALSNLVSRSISYANYDEHAITRTPQPTQNLLNLLQVFDLATWIALALALLFFSILIFVFIRVYNSLDVVQCQRAKFADVFIIIFSGFTEPDPVPWFSKQCKG</sequence>
<keyword evidence="1" id="KW-1133">Transmembrane helix</keyword>
<feature type="non-terminal residue" evidence="2">
    <location>
        <position position="190"/>
    </location>
</feature>
<keyword evidence="3" id="KW-1185">Reference proteome</keyword>
<evidence type="ECO:0000313" key="2">
    <source>
        <dbReference type="EMBL" id="TRY80310.1"/>
    </source>
</evidence>
<protein>
    <submittedName>
        <fullName evidence="2">Uncharacterized protein</fullName>
    </submittedName>
</protein>
<keyword evidence="1" id="KW-0472">Membrane</keyword>
<comment type="caution">
    <text evidence="2">The sequence shown here is derived from an EMBL/GenBank/DDBJ whole genome shotgun (WGS) entry which is preliminary data.</text>
</comment>
<feature type="non-terminal residue" evidence="2">
    <location>
        <position position="1"/>
    </location>
</feature>
<evidence type="ECO:0000256" key="1">
    <source>
        <dbReference type="SAM" id="Phobius"/>
    </source>
</evidence>
<dbReference type="AlphaFoldDB" id="A0A553PRL2"/>
<organism evidence="2 3">
    <name type="scientific">Tigriopus californicus</name>
    <name type="common">Marine copepod</name>
    <dbReference type="NCBI Taxonomy" id="6832"/>
    <lineage>
        <taxon>Eukaryota</taxon>
        <taxon>Metazoa</taxon>
        <taxon>Ecdysozoa</taxon>
        <taxon>Arthropoda</taxon>
        <taxon>Crustacea</taxon>
        <taxon>Multicrustacea</taxon>
        <taxon>Hexanauplia</taxon>
        <taxon>Copepoda</taxon>
        <taxon>Harpacticoida</taxon>
        <taxon>Harpacticidae</taxon>
        <taxon>Tigriopus</taxon>
    </lineage>
</organism>